<dbReference type="EMBL" id="JAFNEN010000255">
    <property type="protein sequence ID" value="KAG8187908.1"/>
    <property type="molecule type" value="Genomic_DNA"/>
</dbReference>
<keyword evidence="1" id="KW-0862">Zinc</keyword>
<accession>A0AAV6UVP0</accession>
<reference evidence="3 4" key="1">
    <citation type="journal article" date="2022" name="Nat. Ecol. Evol.">
        <title>A masculinizing supergene underlies an exaggerated male reproductive morph in a spider.</title>
        <authorList>
            <person name="Hendrickx F."/>
            <person name="De Corte Z."/>
            <person name="Sonet G."/>
            <person name="Van Belleghem S.M."/>
            <person name="Kostlbacher S."/>
            <person name="Vangestel C."/>
        </authorList>
    </citation>
    <scope>NUCLEOTIDE SEQUENCE [LARGE SCALE GENOMIC DNA]</scope>
    <source>
        <strain evidence="3">W744_W776</strain>
    </source>
</reference>
<evidence type="ECO:0000256" key="1">
    <source>
        <dbReference type="PROSITE-ProRule" id="PRU00042"/>
    </source>
</evidence>
<name>A0AAV6UVP0_9ARAC</name>
<protein>
    <recommendedName>
        <fullName evidence="2">C2H2-type domain-containing protein</fullName>
    </recommendedName>
</protein>
<gene>
    <name evidence="3" type="ORF">JTE90_002923</name>
</gene>
<evidence type="ECO:0000313" key="4">
    <source>
        <dbReference type="Proteomes" id="UP000827092"/>
    </source>
</evidence>
<dbReference type="Gene3D" id="3.30.160.60">
    <property type="entry name" value="Classic Zinc Finger"/>
    <property type="match status" value="1"/>
</dbReference>
<keyword evidence="1" id="KW-0863">Zinc-finger</keyword>
<dbReference type="PROSITE" id="PS00028">
    <property type="entry name" value="ZINC_FINGER_C2H2_1"/>
    <property type="match status" value="1"/>
</dbReference>
<dbReference type="AlphaFoldDB" id="A0AAV6UVP0"/>
<comment type="caution">
    <text evidence="3">The sequence shown here is derived from an EMBL/GenBank/DDBJ whole genome shotgun (WGS) entry which is preliminary data.</text>
</comment>
<dbReference type="PROSITE" id="PS50157">
    <property type="entry name" value="ZINC_FINGER_C2H2_2"/>
    <property type="match status" value="1"/>
</dbReference>
<sequence length="111" mass="12834">MAGAGTTEQKLLCPERSKVFWNESEMLVHILNHPEQEQCSCELCEEKFDYEGQLFEHLITHMEGKSSIEKDNGSQNYLTNVKDELSLETDNAFKEGKHDEPYFTKADVKDF</sequence>
<keyword evidence="4" id="KW-1185">Reference proteome</keyword>
<proteinExistence type="predicted"/>
<feature type="domain" description="C2H2-type" evidence="2">
    <location>
        <begin position="39"/>
        <end position="66"/>
    </location>
</feature>
<dbReference type="SUPFAM" id="SSF57667">
    <property type="entry name" value="beta-beta-alpha zinc fingers"/>
    <property type="match status" value="1"/>
</dbReference>
<dbReference type="Proteomes" id="UP000827092">
    <property type="component" value="Unassembled WGS sequence"/>
</dbReference>
<keyword evidence="1" id="KW-0479">Metal-binding</keyword>
<evidence type="ECO:0000313" key="3">
    <source>
        <dbReference type="EMBL" id="KAG8187908.1"/>
    </source>
</evidence>
<organism evidence="3 4">
    <name type="scientific">Oedothorax gibbosus</name>
    <dbReference type="NCBI Taxonomy" id="931172"/>
    <lineage>
        <taxon>Eukaryota</taxon>
        <taxon>Metazoa</taxon>
        <taxon>Ecdysozoa</taxon>
        <taxon>Arthropoda</taxon>
        <taxon>Chelicerata</taxon>
        <taxon>Arachnida</taxon>
        <taxon>Araneae</taxon>
        <taxon>Araneomorphae</taxon>
        <taxon>Entelegynae</taxon>
        <taxon>Araneoidea</taxon>
        <taxon>Linyphiidae</taxon>
        <taxon>Erigoninae</taxon>
        <taxon>Oedothorax</taxon>
    </lineage>
</organism>
<dbReference type="InterPro" id="IPR036236">
    <property type="entry name" value="Znf_C2H2_sf"/>
</dbReference>
<evidence type="ECO:0000259" key="2">
    <source>
        <dbReference type="PROSITE" id="PS50157"/>
    </source>
</evidence>
<dbReference type="GO" id="GO:0008270">
    <property type="term" value="F:zinc ion binding"/>
    <property type="evidence" value="ECO:0007669"/>
    <property type="project" value="UniProtKB-KW"/>
</dbReference>
<dbReference type="InterPro" id="IPR013087">
    <property type="entry name" value="Znf_C2H2_type"/>
</dbReference>